<gene>
    <name evidence="5" type="ORF">JI435_049320</name>
</gene>
<dbReference type="Proteomes" id="UP000663193">
    <property type="component" value="Chromosome 13"/>
</dbReference>
<evidence type="ECO:0000256" key="1">
    <source>
        <dbReference type="ARBA" id="ARBA00006734"/>
    </source>
</evidence>
<sequence length="342" mass="39879">MSQKENATAKLQVRAYEALGGYLEDNHKKILEIEILPPAIKPPNGLFLQDGPNLGVPKKILALAFVEARKVFMENFENEDRKSQATALKATRVLLLFETDHLTAANFRKRRLLALKTDTTPAAQLAYRKALQYEFCFLDSILTSPLHRQSKSPTLWHHRSWLFDLFRPSILELVPENIRADFWRTELKSICKSGERHPHNYYAWQYVRRLEERVDGMEATIEFTETVKTWCCKHPGDTSGWSCLLYLLPKVEPLAKRTTMVREILSYALRLQFEHESLWVFIRTIVAHETLQENRAELFTSLMEYEKEIKDGSPVLVERVQRTLDWIRQHGDMDHVRNASVT</sequence>
<evidence type="ECO:0000256" key="4">
    <source>
        <dbReference type="ARBA" id="ARBA00022737"/>
    </source>
</evidence>
<dbReference type="AlphaFoldDB" id="A0A7U2I3G5"/>
<keyword evidence="6" id="KW-1185">Reference proteome</keyword>
<evidence type="ECO:0000313" key="6">
    <source>
        <dbReference type="Proteomes" id="UP000663193"/>
    </source>
</evidence>
<evidence type="ECO:0000256" key="3">
    <source>
        <dbReference type="ARBA" id="ARBA00022679"/>
    </source>
</evidence>
<evidence type="ECO:0000256" key="2">
    <source>
        <dbReference type="ARBA" id="ARBA00022602"/>
    </source>
</evidence>
<keyword evidence="4" id="KW-0677">Repeat</keyword>
<keyword evidence="2" id="KW-0637">Prenyltransferase</keyword>
<protein>
    <submittedName>
        <fullName evidence="5">Uncharacterized protein</fullName>
    </submittedName>
</protein>
<dbReference type="VEuPathDB" id="FungiDB:JI435_049320"/>
<comment type="similarity">
    <text evidence="1">Belongs to the protein prenyltransferase subunit alpha family.</text>
</comment>
<dbReference type="Gene3D" id="1.25.40.120">
    <property type="entry name" value="Protein prenylyltransferase"/>
    <property type="match status" value="1"/>
</dbReference>
<dbReference type="PANTHER" id="PTHR11129">
    <property type="entry name" value="PROTEIN FARNESYLTRANSFERASE ALPHA SUBUNIT/RAB GERANYLGERANYL TRANSFERASE ALPHA SUBUNIT"/>
    <property type="match status" value="1"/>
</dbReference>
<accession>A0A7U2I3G5</accession>
<dbReference type="EMBL" id="CP069035">
    <property type="protein sequence ID" value="QRD01956.1"/>
    <property type="molecule type" value="Genomic_DNA"/>
</dbReference>
<dbReference type="PANTHER" id="PTHR11129:SF3">
    <property type="entry name" value="PROTEIN PRENYLTRANSFERASE ALPHA SUBUNIT REPEAT-CONTAINING PROTEIN 1"/>
    <property type="match status" value="1"/>
</dbReference>
<reference evidence="6" key="1">
    <citation type="journal article" date="2021" name="BMC Genomics">
        <title>Chromosome-level genome assembly and manually-curated proteome of model necrotroph Parastagonospora nodorum Sn15 reveals a genome-wide trove of candidate effector homologs, and redundancy of virulence-related functions within an accessory chromosome.</title>
        <authorList>
            <person name="Bertazzoni S."/>
            <person name="Jones D.A.B."/>
            <person name="Phan H.T."/>
            <person name="Tan K.-C."/>
            <person name="Hane J.K."/>
        </authorList>
    </citation>
    <scope>NUCLEOTIDE SEQUENCE [LARGE SCALE GENOMIC DNA]</scope>
    <source>
        <strain evidence="6">SN15 / ATCC MYA-4574 / FGSC 10173)</strain>
    </source>
</reference>
<organism evidence="5 6">
    <name type="scientific">Phaeosphaeria nodorum (strain SN15 / ATCC MYA-4574 / FGSC 10173)</name>
    <name type="common">Glume blotch fungus</name>
    <name type="synonym">Parastagonospora nodorum</name>
    <dbReference type="NCBI Taxonomy" id="321614"/>
    <lineage>
        <taxon>Eukaryota</taxon>
        <taxon>Fungi</taxon>
        <taxon>Dikarya</taxon>
        <taxon>Ascomycota</taxon>
        <taxon>Pezizomycotina</taxon>
        <taxon>Dothideomycetes</taxon>
        <taxon>Pleosporomycetidae</taxon>
        <taxon>Pleosporales</taxon>
        <taxon>Pleosporineae</taxon>
        <taxon>Phaeosphaeriaceae</taxon>
        <taxon>Parastagonospora</taxon>
    </lineage>
</organism>
<keyword evidence="3" id="KW-0808">Transferase</keyword>
<dbReference type="GO" id="GO:0008318">
    <property type="term" value="F:protein prenyltransferase activity"/>
    <property type="evidence" value="ECO:0007669"/>
    <property type="project" value="InterPro"/>
</dbReference>
<dbReference type="Pfam" id="PF01239">
    <property type="entry name" value="PPTA"/>
    <property type="match status" value="1"/>
</dbReference>
<dbReference type="SUPFAM" id="SSF48439">
    <property type="entry name" value="Protein prenylyltransferase"/>
    <property type="match status" value="1"/>
</dbReference>
<evidence type="ECO:0000313" key="5">
    <source>
        <dbReference type="EMBL" id="QRD01956.1"/>
    </source>
</evidence>
<dbReference type="InterPro" id="IPR002088">
    <property type="entry name" value="Prenyl_trans_a"/>
</dbReference>
<proteinExistence type="inferred from homology"/>
<dbReference type="OrthoDB" id="5358702at2759"/>
<name>A0A7U2I3G5_PHANO</name>